<dbReference type="PANTHER" id="PTHR10151:SF120">
    <property type="entry name" value="BIS(5'-ADENOSYL)-TRIPHOSPHATASE"/>
    <property type="match status" value="1"/>
</dbReference>
<organism evidence="4 5">
    <name type="scientific">Patiriisocius marinistellae</name>
    <dbReference type="NCBI Taxonomy" id="2494560"/>
    <lineage>
        <taxon>Bacteria</taxon>
        <taxon>Pseudomonadati</taxon>
        <taxon>Bacteroidota</taxon>
        <taxon>Flavobacteriia</taxon>
        <taxon>Flavobacteriales</taxon>
        <taxon>Flavobacteriaceae</taxon>
        <taxon>Patiriisocius</taxon>
    </lineage>
</organism>
<evidence type="ECO:0000313" key="5">
    <source>
        <dbReference type="Proteomes" id="UP000326994"/>
    </source>
</evidence>
<evidence type="ECO:0000256" key="1">
    <source>
        <dbReference type="ARBA" id="ARBA00022737"/>
    </source>
</evidence>
<dbReference type="Gene3D" id="3.40.720.10">
    <property type="entry name" value="Alkaline Phosphatase, subunit A"/>
    <property type="match status" value="1"/>
</dbReference>
<dbReference type="InterPro" id="IPR027417">
    <property type="entry name" value="P-loop_NTPase"/>
</dbReference>
<dbReference type="InterPro" id="IPR019734">
    <property type="entry name" value="TPR_rpt"/>
</dbReference>
<dbReference type="AlphaFoldDB" id="A0A5J4FY08"/>
<dbReference type="Pfam" id="PF01663">
    <property type="entry name" value="Phosphodiest"/>
    <property type="match status" value="1"/>
</dbReference>
<evidence type="ECO:0000313" key="4">
    <source>
        <dbReference type="EMBL" id="GEQ86943.1"/>
    </source>
</evidence>
<dbReference type="RefSeq" id="WP_151894862.1">
    <property type="nucleotide sequence ID" value="NZ_BKCF01000005.1"/>
</dbReference>
<feature type="repeat" description="TPR" evidence="3">
    <location>
        <begin position="529"/>
        <end position="562"/>
    </location>
</feature>
<keyword evidence="5" id="KW-1185">Reference proteome</keyword>
<name>A0A5J4FY08_9FLAO</name>
<protein>
    <submittedName>
        <fullName evidence="4">Uncharacterized protein</fullName>
    </submittedName>
</protein>
<dbReference type="Gene3D" id="1.25.40.10">
    <property type="entry name" value="Tetratricopeptide repeat domain"/>
    <property type="match status" value="1"/>
</dbReference>
<comment type="caution">
    <text evidence="4">The sequence shown here is derived from an EMBL/GenBank/DDBJ whole genome shotgun (WGS) entry which is preliminary data.</text>
</comment>
<feature type="repeat" description="TPR" evidence="3">
    <location>
        <begin position="597"/>
        <end position="630"/>
    </location>
</feature>
<dbReference type="EMBL" id="BKCF01000005">
    <property type="protein sequence ID" value="GEQ86943.1"/>
    <property type="molecule type" value="Genomic_DNA"/>
</dbReference>
<dbReference type="PANTHER" id="PTHR10151">
    <property type="entry name" value="ECTONUCLEOTIDE PYROPHOSPHATASE/PHOSPHODIESTERASE"/>
    <property type="match status" value="1"/>
</dbReference>
<gene>
    <name evidence="4" type="ORF">ULMS_24510</name>
</gene>
<keyword evidence="2 3" id="KW-0802">TPR repeat</keyword>
<dbReference type="OrthoDB" id="9779418at2"/>
<dbReference type="InterPro" id="IPR017850">
    <property type="entry name" value="Alkaline_phosphatase_core_sf"/>
</dbReference>
<evidence type="ECO:0000256" key="3">
    <source>
        <dbReference type="PROSITE-ProRule" id="PRU00339"/>
    </source>
</evidence>
<dbReference type="SUPFAM" id="SSF48452">
    <property type="entry name" value="TPR-like"/>
    <property type="match status" value="1"/>
</dbReference>
<dbReference type="Gene3D" id="3.40.50.300">
    <property type="entry name" value="P-loop containing nucleotide triphosphate hydrolases"/>
    <property type="match status" value="1"/>
</dbReference>
<dbReference type="PROSITE" id="PS50005">
    <property type="entry name" value="TPR"/>
    <property type="match status" value="2"/>
</dbReference>
<dbReference type="Pfam" id="PF07719">
    <property type="entry name" value="TPR_2"/>
    <property type="match status" value="1"/>
</dbReference>
<keyword evidence="1" id="KW-0677">Repeat</keyword>
<dbReference type="GO" id="GO:0016787">
    <property type="term" value="F:hydrolase activity"/>
    <property type="evidence" value="ECO:0007669"/>
    <property type="project" value="UniProtKB-ARBA"/>
</dbReference>
<dbReference type="InterPro" id="IPR013105">
    <property type="entry name" value="TPR_2"/>
</dbReference>
<accession>A0A5J4FY08</accession>
<sequence length="848" mass="96606">MKKNKVLLIGWDAADWKIIGPLIAKGLMPNLKKMIQNGVYGNMSTMDPPYSPMLWSSVATGKTPDKHGVLGFIEVSPQNSLRPVTAHSRKSRALWNILHNQNLKSNMVGWWPSFPAEPINGVIVTDKFQKVGKEINKLKVINENAIHPQSLASDLKKLRMHPSEITKEHILPFIPKAAKVDQTNPEKAKKNGLIPFAQVMAENVSIHNAATYLLDNTEWDFMGIYYDYIDHMCHGFMKFHPPKLARIEPEDFEIYNDVVNSAYRFQDMMLGRTLDMVDSNTTVIVMSDHGFESGDKRILEMPKVNAAPALDHRQFGMFVAMGPNIKKNEKIFGISLIDIAPTILNHFNLPVGKDMDGKVILDMYEKPKAPKYINSWEDIEGDFGELKKEDESVFSDEETMQQLIELGYIDKPDDKIEVAVHNTKCDLKHNLARVYSGKRDFISSKELLLELVQEKSSKHLAHYYIDLINVCLRLKEFNDAEKFINEFKEIDTDVKFNIHYLEADMFIGKGNLRGAEKVLKEKFKNGGNSETLYRLGEVFKAQSKFDLAKECFEKAIDNEPDKAKFNKALAEVLIELGEYEEAAEYAFTSIELVKFYPEAHYVLGRALEKLGDVENAKLAFETAAKLRPQTYHRAQKAAENMSEKLAMIELNDKITFKHRKNQIVIVSGLPRSGTSLMMQMLNEGGLQPLVDGKREADVSNPKGYFEFEPVMSIHKDNSWLDRGQDKAVKIVAPLLKYIDPQFRYKIIFMKRDLNEIIKSQRVMTGKDAEIMPVNIYNSYVKLLGDIDKWKENEPGVEVIYMDYKDVLENPTVAASKVKSFVGTDLDIDKMASCIDVSLYRNKITTTAK</sequence>
<reference evidence="4 5" key="1">
    <citation type="submission" date="2019-08" db="EMBL/GenBank/DDBJ databases">
        <title>Ulvibacter marinistellae sp. nov., isolated from a starfish, Patiria pectinifera.</title>
        <authorList>
            <person name="Kawano K."/>
            <person name="Ushijima N."/>
            <person name="Kihara M."/>
            <person name="Itoh H."/>
        </authorList>
    </citation>
    <scope>NUCLEOTIDE SEQUENCE [LARGE SCALE GENOMIC DNA]</scope>
    <source>
        <strain evidence="4 5">KK4</strain>
    </source>
</reference>
<dbReference type="Pfam" id="PF13432">
    <property type="entry name" value="TPR_16"/>
    <property type="match status" value="1"/>
</dbReference>
<dbReference type="Proteomes" id="UP000326994">
    <property type="component" value="Unassembled WGS sequence"/>
</dbReference>
<dbReference type="SUPFAM" id="SSF52540">
    <property type="entry name" value="P-loop containing nucleoside triphosphate hydrolases"/>
    <property type="match status" value="1"/>
</dbReference>
<proteinExistence type="predicted"/>
<dbReference type="InterPro" id="IPR002591">
    <property type="entry name" value="Phosphodiest/P_Trfase"/>
</dbReference>
<dbReference type="SUPFAM" id="SSF53649">
    <property type="entry name" value="Alkaline phosphatase-like"/>
    <property type="match status" value="1"/>
</dbReference>
<dbReference type="InterPro" id="IPR011990">
    <property type="entry name" value="TPR-like_helical_dom_sf"/>
</dbReference>
<dbReference type="SMART" id="SM00028">
    <property type="entry name" value="TPR"/>
    <property type="match status" value="4"/>
</dbReference>
<evidence type="ECO:0000256" key="2">
    <source>
        <dbReference type="ARBA" id="ARBA00022803"/>
    </source>
</evidence>